<comment type="catalytic activity">
    <reaction evidence="6">
        <text>arsenic triglutathione + [thioredoxin]-dithiol + S-adenosyl-L-methionine + 2 H2O = methylarsonous acid + [thioredoxin]-disulfide + 3 glutathione + S-adenosyl-L-homocysteine + H(+)</text>
        <dbReference type="Rhea" id="RHEA:69460"/>
        <dbReference type="Rhea" id="RHEA-COMP:10698"/>
        <dbReference type="Rhea" id="RHEA-COMP:10700"/>
        <dbReference type="ChEBI" id="CHEBI:15377"/>
        <dbReference type="ChEBI" id="CHEBI:15378"/>
        <dbReference type="ChEBI" id="CHEBI:17826"/>
        <dbReference type="ChEBI" id="CHEBI:29950"/>
        <dbReference type="ChEBI" id="CHEBI:50058"/>
        <dbReference type="ChEBI" id="CHEBI:57856"/>
        <dbReference type="ChEBI" id="CHEBI:57925"/>
        <dbReference type="ChEBI" id="CHEBI:59789"/>
        <dbReference type="ChEBI" id="CHEBI:183640"/>
        <dbReference type="EC" id="2.1.1.137"/>
    </reaction>
</comment>
<feature type="domain" description="Rhodanese" evidence="9">
    <location>
        <begin position="335"/>
        <end position="435"/>
    </location>
</feature>
<dbReference type="InterPro" id="IPR036873">
    <property type="entry name" value="Rhodanese-like_dom_sf"/>
</dbReference>
<dbReference type="CDD" id="cd02440">
    <property type="entry name" value="AdoMet_MTases"/>
    <property type="match status" value="1"/>
</dbReference>
<dbReference type="STRING" id="230819.A0A5C3LCS9"/>
<dbReference type="PROSITE" id="PS50206">
    <property type="entry name" value="RHODANESE_3"/>
    <property type="match status" value="1"/>
</dbReference>
<reference evidence="10 11" key="1">
    <citation type="journal article" date="2019" name="Nat. Ecol. Evol.">
        <title>Megaphylogeny resolves global patterns of mushroom evolution.</title>
        <authorList>
            <person name="Varga T."/>
            <person name="Krizsan K."/>
            <person name="Foldi C."/>
            <person name="Dima B."/>
            <person name="Sanchez-Garcia M."/>
            <person name="Sanchez-Ramirez S."/>
            <person name="Szollosi G.J."/>
            <person name="Szarkandi J.G."/>
            <person name="Papp V."/>
            <person name="Albert L."/>
            <person name="Andreopoulos W."/>
            <person name="Angelini C."/>
            <person name="Antonin V."/>
            <person name="Barry K.W."/>
            <person name="Bougher N.L."/>
            <person name="Buchanan P."/>
            <person name="Buyck B."/>
            <person name="Bense V."/>
            <person name="Catcheside P."/>
            <person name="Chovatia M."/>
            <person name="Cooper J."/>
            <person name="Damon W."/>
            <person name="Desjardin D."/>
            <person name="Finy P."/>
            <person name="Geml J."/>
            <person name="Haridas S."/>
            <person name="Hughes K."/>
            <person name="Justo A."/>
            <person name="Karasinski D."/>
            <person name="Kautmanova I."/>
            <person name="Kiss B."/>
            <person name="Kocsube S."/>
            <person name="Kotiranta H."/>
            <person name="LaButti K.M."/>
            <person name="Lechner B.E."/>
            <person name="Liimatainen K."/>
            <person name="Lipzen A."/>
            <person name="Lukacs Z."/>
            <person name="Mihaltcheva S."/>
            <person name="Morgado L.N."/>
            <person name="Niskanen T."/>
            <person name="Noordeloos M.E."/>
            <person name="Ohm R.A."/>
            <person name="Ortiz-Santana B."/>
            <person name="Ovrebo C."/>
            <person name="Racz N."/>
            <person name="Riley R."/>
            <person name="Savchenko A."/>
            <person name="Shiryaev A."/>
            <person name="Soop K."/>
            <person name="Spirin V."/>
            <person name="Szebenyi C."/>
            <person name="Tomsovsky M."/>
            <person name="Tulloss R.E."/>
            <person name="Uehling J."/>
            <person name="Grigoriev I.V."/>
            <person name="Vagvolgyi C."/>
            <person name="Papp T."/>
            <person name="Martin F.M."/>
            <person name="Miettinen O."/>
            <person name="Hibbett D.S."/>
            <person name="Nagy L.G."/>
        </authorList>
    </citation>
    <scope>NUCLEOTIDE SEQUENCE [LARGE SCALE GENOMIC DNA]</scope>
    <source>
        <strain evidence="10 11">CBS 121175</strain>
    </source>
</reference>
<gene>
    <name evidence="10" type="ORF">FA15DRAFT_609463</name>
</gene>
<sequence>MSCCSGQPCTNVMPTSDDGIVKAVTDTYGAHAKKAGNDPEYAKAVAAAFGYSAEELLSIPAESHMGLSCGNPTATASLKEGERVVDLGSGGGIDIFLAAPKVGPTGQAIGLDGSQDMIDLARRNAAKKNLKPPHVSFVLANLEKEFPIESNAIDCIISNCVINLLPDAGKRTVFNEIYRVLKPGGRVVIDDLVARKPLPEKLKQDLNAYISCISGSILEEEYKRNLLDSGFKDVLFVDKKSDLNAYWEGGKAGGCCAGDTSDSAPLVQKPDIASDINDWLGSYQIYAIKPKNEQGEVTIPPTALKRWWDAYPTVKSTPPSLTNDEVVDMIRNPGGEKDFVVIDVRRNDHAGGHVRGSEQWPAQTLYDDLPGLFNKHKDTKKVIFYCQSSNGRGPRSAGWYQDFLDGQGEEGSGSKAYVLQGGIKGWLEKFGGQEDLVDKD</sequence>
<comment type="similarity">
    <text evidence="3">Belongs to the methyltransferase superfamily. Arsenite methyltransferase family.</text>
</comment>
<protein>
    <recommendedName>
        <fullName evidence="5">Arsenite methyltransferase</fullName>
        <ecNumber evidence="4">2.1.1.137</ecNumber>
    </recommendedName>
</protein>
<keyword evidence="11" id="KW-1185">Reference proteome</keyword>
<dbReference type="Gene3D" id="3.40.250.10">
    <property type="entry name" value="Rhodanese-like domain"/>
    <property type="match status" value="1"/>
</dbReference>
<dbReference type="InterPro" id="IPR001763">
    <property type="entry name" value="Rhodanese-like_dom"/>
</dbReference>
<evidence type="ECO:0000256" key="6">
    <source>
        <dbReference type="ARBA" id="ARBA00047941"/>
    </source>
</evidence>
<name>A0A5C3LCS9_COPMA</name>
<dbReference type="OrthoDB" id="8300214at2759"/>
<evidence type="ECO:0000256" key="4">
    <source>
        <dbReference type="ARBA" id="ARBA00034521"/>
    </source>
</evidence>
<dbReference type="EMBL" id="ML210147">
    <property type="protein sequence ID" value="TFK30243.1"/>
    <property type="molecule type" value="Genomic_DNA"/>
</dbReference>
<evidence type="ECO:0000256" key="3">
    <source>
        <dbReference type="ARBA" id="ARBA00034487"/>
    </source>
</evidence>
<keyword evidence="2" id="KW-0949">S-adenosyl-L-methionine</keyword>
<evidence type="ECO:0000313" key="11">
    <source>
        <dbReference type="Proteomes" id="UP000307440"/>
    </source>
</evidence>
<dbReference type="EC" id="2.1.1.137" evidence="4"/>
<keyword evidence="1 10" id="KW-0808">Transferase</keyword>
<dbReference type="Gene3D" id="3.40.50.150">
    <property type="entry name" value="Vaccinia Virus protein VP39"/>
    <property type="match status" value="1"/>
</dbReference>
<dbReference type="PANTHER" id="PTHR43675:SF8">
    <property type="entry name" value="ARSENITE METHYLTRANSFERASE"/>
    <property type="match status" value="1"/>
</dbReference>
<evidence type="ECO:0000256" key="8">
    <source>
        <dbReference type="ARBA" id="ARBA00048428"/>
    </source>
</evidence>
<dbReference type="InterPro" id="IPR029063">
    <property type="entry name" value="SAM-dependent_MTases_sf"/>
</dbReference>
<evidence type="ECO:0000259" key="9">
    <source>
        <dbReference type="PROSITE" id="PS50206"/>
    </source>
</evidence>
<dbReference type="InterPro" id="IPR026669">
    <property type="entry name" value="Arsenite_MeTrfase-like"/>
</dbReference>
<dbReference type="SUPFAM" id="SSF52821">
    <property type="entry name" value="Rhodanese/Cell cycle control phosphatase"/>
    <property type="match status" value="1"/>
</dbReference>
<comment type="catalytic activity">
    <reaction evidence="7">
        <text>arsenic triglutathione + 2 [thioredoxin]-dithiol + 2 S-adenosyl-L-methionine + H2O = dimethylarsinous acid + 2 [thioredoxin]-disulfide + 3 glutathione + 2 S-adenosyl-L-homocysteine + 2 H(+)</text>
        <dbReference type="Rhea" id="RHEA:69464"/>
        <dbReference type="Rhea" id="RHEA-COMP:10698"/>
        <dbReference type="Rhea" id="RHEA-COMP:10700"/>
        <dbReference type="ChEBI" id="CHEBI:15377"/>
        <dbReference type="ChEBI" id="CHEBI:15378"/>
        <dbReference type="ChEBI" id="CHEBI:23808"/>
        <dbReference type="ChEBI" id="CHEBI:29950"/>
        <dbReference type="ChEBI" id="CHEBI:50058"/>
        <dbReference type="ChEBI" id="CHEBI:57856"/>
        <dbReference type="ChEBI" id="CHEBI:57925"/>
        <dbReference type="ChEBI" id="CHEBI:59789"/>
        <dbReference type="ChEBI" id="CHEBI:183640"/>
        <dbReference type="EC" id="2.1.1.137"/>
    </reaction>
</comment>
<dbReference type="InterPro" id="IPR025714">
    <property type="entry name" value="Methyltranfer_dom"/>
</dbReference>
<dbReference type="SUPFAM" id="SSF53335">
    <property type="entry name" value="S-adenosyl-L-methionine-dependent methyltransferases"/>
    <property type="match status" value="1"/>
</dbReference>
<evidence type="ECO:0000256" key="7">
    <source>
        <dbReference type="ARBA" id="ARBA00047943"/>
    </source>
</evidence>
<proteinExistence type="inferred from homology"/>
<keyword evidence="10" id="KW-0489">Methyltransferase</keyword>
<evidence type="ECO:0000256" key="2">
    <source>
        <dbReference type="ARBA" id="ARBA00022691"/>
    </source>
</evidence>
<accession>A0A5C3LCS9</accession>
<dbReference type="Pfam" id="PF13847">
    <property type="entry name" value="Methyltransf_31"/>
    <property type="match status" value="1"/>
</dbReference>
<dbReference type="PANTHER" id="PTHR43675">
    <property type="entry name" value="ARSENITE METHYLTRANSFERASE"/>
    <property type="match status" value="1"/>
</dbReference>
<dbReference type="Proteomes" id="UP000307440">
    <property type="component" value="Unassembled WGS sequence"/>
</dbReference>
<evidence type="ECO:0000256" key="1">
    <source>
        <dbReference type="ARBA" id="ARBA00022679"/>
    </source>
</evidence>
<evidence type="ECO:0000256" key="5">
    <source>
        <dbReference type="ARBA" id="ARBA00034545"/>
    </source>
</evidence>
<organism evidence="10 11">
    <name type="scientific">Coprinopsis marcescibilis</name>
    <name type="common">Agaric fungus</name>
    <name type="synonym">Psathyrella marcescibilis</name>
    <dbReference type="NCBI Taxonomy" id="230819"/>
    <lineage>
        <taxon>Eukaryota</taxon>
        <taxon>Fungi</taxon>
        <taxon>Dikarya</taxon>
        <taxon>Basidiomycota</taxon>
        <taxon>Agaricomycotina</taxon>
        <taxon>Agaricomycetes</taxon>
        <taxon>Agaricomycetidae</taxon>
        <taxon>Agaricales</taxon>
        <taxon>Agaricineae</taxon>
        <taxon>Psathyrellaceae</taxon>
        <taxon>Coprinopsis</taxon>
    </lineage>
</organism>
<evidence type="ECO:0000313" key="10">
    <source>
        <dbReference type="EMBL" id="TFK30243.1"/>
    </source>
</evidence>
<dbReference type="GO" id="GO:0030791">
    <property type="term" value="F:arsenite methyltransferase activity"/>
    <property type="evidence" value="ECO:0007669"/>
    <property type="project" value="UniProtKB-EC"/>
</dbReference>
<dbReference type="Pfam" id="PF00581">
    <property type="entry name" value="Rhodanese"/>
    <property type="match status" value="1"/>
</dbReference>
<dbReference type="SMART" id="SM00450">
    <property type="entry name" value="RHOD"/>
    <property type="match status" value="1"/>
</dbReference>
<dbReference type="GO" id="GO:0032259">
    <property type="term" value="P:methylation"/>
    <property type="evidence" value="ECO:0007669"/>
    <property type="project" value="UniProtKB-KW"/>
</dbReference>
<dbReference type="AlphaFoldDB" id="A0A5C3LCS9"/>
<comment type="catalytic activity">
    <reaction evidence="8">
        <text>arsenic triglutathione + 3 [thioredoxin]-dithiol + 3 S-adenosyl-L-methionine = trimethylarsine + 3 [thioredoxin]-disulfide + 3 glutathione + 3 S-adenosyl-L-homocysteine + 3 H(+)</text>
        <dbReference type="Rhea" id="RHEA:69432"/>
        <dbReference type="Rhea" id="RHEA-COMP:10698"/>
        <dbReference type="Rhea" id="RHEA-COMP:10700"/>
        <dbReference type="ChEBI" id="CHEBI:15378"/>
        <dbReference type="ChEBI" id="CHEBI:27130"/>
        <dbReference type="ChEBI" id="CHEBI:29950"/>
        <dbReference type="ChEBI" id="CHEBI:50058"/>
        <dbReference type="ChEBI" id="CHEBI:57856"/>
        <dbReference type="ChEBI" id="CHEBI:57925"/>
        <dbReference type="ChEBI" id="CHEBI:59789"/>
        <dbReference type="ChEBI" id="CHEBI:183640"/>
        <dbReference type="EC" id="2.1.1.137"/>
    </reaction>
</comment>